<dbReference type="PANTHER" id="PTHR40202">
    <property type="match status" value="1"/>
</dbReference>
<protein>
    <submittedName>
        <fullName evidence="2">Phosphohydrolase</fullName>
    </submittedName>
</protein>
<keyword evidence="2" id="KW-0378">Hydrolase</keyword>
<accession>A0A1R1JJP1</accession>
<comment type="caution">
    <text evidence="2">The sequence shown here is derived from an EMBL/GenBank/DDBJ whole genome shotgun (WGS) entry which is preliminary data.</text>
</comment>
<evidence type="ECO:0000259" key="1">
    <source>
        <dbReference type="Pfam" id="PF01966"/>
    </source>
</evidence>
<dbReference type="AlphaFoldDB" id="A0A1R1JJP1"/>
<dbReference type="RefSeq" id="WP_076474570.1">
    <property type="nucleotide sequence ID" value="NZ_MTJZ01000001.1"/>
</dbReference>
<reference evidence="2 3" key="1">
    <citation type="submission" date="2017-01" db="EMBL/GenBank/DDBJ databases">
        <title>Phylogeographic, genomic and meropenem susceptibility analysis of Burkholderia ubonensis.</title>
        <authorList>
            <person name="Price E.P."/>
            <person name="Sarovich D.S."/>
            <person name="Webb J.R."/>
            <person name="Hall C.M."/>
            <person name="Sahl J.W."/>
            <person name="Kaestli M."/>
            <person name="Mayo M."/>
            <person name="Harrington G."/>
            <person name="Baker A.L."/>
            <person name="Sidak-Loftis L.C."/>
            <person name="Lummis M."/>
            <person name="Schupp J.M."/>
            <person name="Gillece J.D."/>
            <person name="Tuanyok A."/>
            <person name="Warner J."/>
            <person name="Busch J.D."/>
            <person name="Keim P."/>
            <person name="Currie B.J."/>
            <person name="Wagner D.M."/>
        </authorList>
    </citation>
    <scope>NUCLEOTIDE SEQUENCE [LARGE SCALE GENOMIC DNA]</scope>
    <source>
        <strain evidence="2 3">A21</strain>
    </source>
</reference>
<dbReference type="Proteomes" id="UP000187194">
    <property type="component" value="Unassembled WGS sequence"/>
</dbReference>
<dbReference type="SUPFAM" id="SSF109604">
    <property type="entry name" value="HD-domain/PDEase-like"/>
    <property type="match status" value="1"/>
</dbReference>
<evidence type="ECO:0000313" key="2">
    <source>
        <dbReference type="EMBL" id="OMG75468.1"/>
    </source>
</evidence>
<dbReference type="Pfam" id="PF01966">
    <property type="entry name" value="HD"/>
    <property type="match status" value="1"/>
</dbReference>
<dbReference type="InterPro" id="IPR003607">
    <property type="entry name" value="HD/PDEase_dom"/>
</dbReference>
<dbReference type="InterPro" id="IPR052567">
    <property type="entry name" value="OP_Dioxygenase"/>
</dbReference>
<sequence>MNTNTPLTHFTSLDQSTFEDWQVLGGEFLKLVHGLPDRAISHLELLKGDFGGFPVDRYMHSLQTATLALRDGRDDEYVVCALLHDIGDTLGSFNHPDIAAAILQPFVSEENHWMVKHHGIFQGHYFFHHVGLDRNLRDQFKDHPCYERTAEFCALYDNPAFDPQRETLPIGVFEPMLRRVLARPRQSVYKAAIDAGSHEVRQAADCSFASSQ</sequence>
<organism evidence="2 3">
    <name type="scientific">Burkholderia ubonensis</name>
    <dbReference type="NCBI Taxonomy" id="101571"/>
    <lineage>
        <taxon>Bacteria</taxon>
        <taxon>Pseudomonadati</taxon>
        <taxon>Pseudomonadota</taxon>
        <taxon>Betaproteobacteria</taxon>
        <taxon>Burkholderiales</taxon>
        <taxon>Burkholderiaceae</taxon>
        <taxon>Burkholderia</taxon>
        <taxon>Burkholderia cepacia complex</taxon>
    </lineage>
</organism>
<dbReference type="InterPro" id="IPR006674">
    <property type="entry name" value="HD_domain"/>
</dbReference>
<dbReference type="EMBL" id="MTJZ01000001">
    <property type="protein sequence ID" value="OMG75468.1"/>
    <property type="molecule type" value="Genomic_DNA"/>
</dbReference>
<dbReference type="Gene3D" id="1.10.3210.10">
    <property type="entry name" value="Hypothetical protein af1432"/>
    <property type="match status" value="1"/>
</dbReference>
<name>A0A1R1JJP1_9BURK</name>
<evidence type="ECO:0000313" key="3">
    <source>
        <dbReference type="Proteomes" id="UP000187194"/>
    </source>
</evidence>
<proteinExistence type="predicted"/>
<dbReference type="PANTHER" id="PTHR40202:SF1">
    <property type="entry name" value="HD DOMAIN-CONTAINING PROTEIN"/>
    <property type="match status" value="1"/>
</dbReference>
<dbReference type="CDD" id="cd00077">
    <property type="entry name" value="HDc"/>
    <property type="match status" value="1"/>
</dbReference>
<dbReference type="GO" id="GO:0016787">
    <property type="term" value="F:hydrolase activity"/>
    <property type="evidence" value="ECO:0007669"/>
    <property type="project" value="UniProtKB-KW"/>
</dbReference>
<feature type="domain" description="HD" evidence="1">
    <location>
        <begin position="57"/>
        <end position="119"/>
    </location>
</feature>
<gene>
    <name evidence="2" type="ORF">BW685_00475</name>
</gene>